<dbReference type="PANTHER" id="PTHR35043">
    <property type="entry name" value="TRANSCRIPTION FACTOR DOMAIN-CONTAINING PROTEIN"/>
    <property type="match status" value="1"/>
</dbReference>
<keyword evidence="1" id="KW-1133">Transmembrane helix</keyword>
<feature type="signal peptide" evidence="2">
    <location>
        <begin position="1"/>
        <end position="26"/>
    </location>
</feature>
<reference evidence="3" key="2">
    <citation type="journal article" date="2023" name="IMA Fungus">
        <title>Comparative genomic study of the Penicillium genus elucidates a diverse pangenome and 15 lateral gene transfer events.</title>
        <authorList>
            <person name="Petersen C."/>
            <person name="Sorensen T."/>
            <person name="Nielsen M.R."/>
            <person name="Sondergaard T.E."/>
            <person name="Sorensen J.L."/>
            <person name="Fitzpatrick D.A."/>
            <person name="Frisvad J.C."/>
            <person name="Nielsen K.L."/>
        </authorList>
    </citation>
    <scope>NUCLEOTIDE SEQUENCE</scope>
    <source>
        <strain evidence="3">IBT 35673</strain>
    </source>
</reference>
<evidence type="ECO:0000313" key="3">
    <source>
        <dbReference type="EMBL" id="KAJ5323035.1"/>
    </source>
</evidence>
<sequence>MIFLRRLLLTGLSLLGPEFIFQIAIAQWESARQSVADFRSLGIEWWTMRHGFYADMGGYVLKPKDSVEFPINAKQLHYLIEKGYVKDLKNDELLIKDKNKVDAMLRFITLCQSLWFIISICGRAWLQLAITTGELTTAAFIVCSVATTICWWHKPADVQTYEIIEMTETLQQILAEAGDQARVPYQYTPLDFISRKEWSWSIYWSNWVNILRKMHIVFYVKQRPVNRHQLTLVPEPSTLGYGLFIFLTAIYASLFICGWNYTFPTPAERYLWRFSSTAVLVCTFAFWAVGYFAFSIYPFYLQQWFEDRKRKPTFDEEAQPPNPTWAAFKERAKRVCDTIRNNSIDRDPSLTVPLKAILPIYVLGVVYGFSRSYIFIEDALEFRALPASAYSTLDWIDFFPHV</sequence>
<evidence type="ECO:0000256" key="2">
    <source>
        <dbReference type="SAM" id="SignalP"/>
    </source>
</evidence>
<protein>
    <submittedName>
        <fullName evidence="3">Uncharacterized protein</fullName>
    </submittedName>
</protein>
<proteinExistence type="predicted"/>
<feature type="transmembrane region" description="Helical" evidence="1">
    <location>
        <begin position="239"/>
        <end position="262"/>
    </location>
</feature>
<keyword evidence="1" id="KW-0472">Membrane</keyword>
<evidence type="ECO:0000256" key="1">
    <source>
        <dbReference type="SAM" id="Phobius"/>
    </source>
</evidence>
<keyword evidence="2" id="KW-0732">Signal</keyword>
<keyword evidence="1" id="KW-0812">Transmembrane</keyword>
<gene>
    <name evidence="3" type="ORF">N7452_011324</name>
</gene>
<feature type="transmembrane region" description="Helical" evidence="1">
    <location>
        <begin position="274"/>
        <end position="300"/>
    </location>
</feature>
<comment type="caution">
    <text evidence="3">The sequence shown here is derived from an EMBL/GenBank/DDBJ whole genome shotgun (WGS) entry which is preliminary data.</text>
</comment>
<evidence type="ECO:0000313" key="4">
    <source>
        <dbReference type="Proteomes" id="UP001147695"/>
    </source>
</evidence>
<dbReference type="EMBL" id="JAPZBQ010000006">
    <property type="protein sequence ID" value="KAJ5323035.1"/>
    <property type="molecule type" value="Genomic_DNA"/>
</dbReference>
<feature type="chain" id="PRO_5040875683" evidence="2">
    <location>
        <begin position="27"/>
        <end position="402"/>
    </location>
</feature>
<reference evidence="3" key="1">
    <citation type="submission" date="2022-12" db="EMBL/GenBank/DDBJ databases">
        <authorList>
            <person name="Petersen C."/>
        </authorList>
    </citation>
    <scope>NUCLEOTIDE SEQUENCE</scope>
    <source>
        <strain evidence="3">IBT 35673</strain>
    </source>
</reference>
<dbReference type="Proteomes" id="UP001147695">
    <property type="component" value="Unassembled WGS sequence"/>
</dbReference>
<accession>A0A9W9Q1Z2</accession>
<dbReference type="PANTHER" id="PTHR35043:SF8">
    <property type="entry name" value="DUF4220 DOMAIN-CONTAINING PROTEIN"/>
    <property type="match status" value="1"/>
</dbReference>
<dbReference type="AlphaFoldDB" id="A0A9W9Q1Z2"/>
<organism evidence="3 4">
    <name type="scientific">Penicillium brevicompactum</name>
    <dbReference type="NCBI Taxonomy" id="5074"/>
    <lineage>
        <taxon>Eukaryota</taxon>
        <taxon>Fungi</taxon>
        <taxon>Dikarya</taxon>
        <taxon>Ascomycota</taxon>
        <taxon>Pezizomycotina</taxon>
        <taxon>Eurotiomycetes</taxon>
        <taxon>Eurotiomycetidae</taxon>
        <taxon>Eurotiales</taxon>
        <taxon>Aspergillaceae</taxon>
        <taxon>Penicillium</taxon>
    </lineage>
</organism>
<name>A0A9W9Q1Z2_PENBR</name>